<dbReference type="InterPro" id="IPR016140">
    <property type="entry name" value="Bifunc_inhib/LTP/seed_store"/>
</dbReference>
<reference evidence="3" key="3">
    <citation type="submission" date="2015-04" db="UniProtKB">
        <authorList>
            <consortium name="EnsemblPlants"/>
        </authorList>
    </citation>
    <scope>IDENTIFICATION</scope>
</reference>
<reference evidence="4" key="2">
    <citation type="submission" date="2013-12" db="EMBL/GenBank/DDBJ databases">
        <authorList>
            <person name="Yu Y."/>
            <person name="Lee S."/>
            <person name="de Baynast K."/>
            <person name="Wissotski M."/>
            <person name="Liu L."/>
            <person name="Talag J."/>
            <person name="Goicoechea J."/>
            <person name="Angelova A."/>
            <person name="Jetty R."/>
            <person name="Kudrna D."/>
            <person name="Golser W."/>
            <person name="Rivera L."/>
            <person name="Zhang J."/>
            <person name="Wing R."/>
        </authorList>
    </citation>
    <scope>NUCLEOTIDE SEQUENCE</scope>
</reference>
<evidence type="ECO:0000259" key="2">
    <source>
        <dbReference type="Pfam" id="PF14368"/>
    </source>
</evidence>
<evidence type="ECO:0000313" key="3">
    <source>
        <dbReference type="EnsemblPlants" id="LPERR12G07260.1"/>
    </source>
</evidence>
<dbReference type="HOGENOM" id="CLU_129514_0_0_1"/>
<feature type="domain" description="Bifunctional inhibitor/plant lipid transfer protein/seed storage helical" evidence="2">
    <location>
        <begin position="44"/>
        <end position="126"/>
    </location>
</feature>
<dbReference type="AlphaFoldDB" id="A0A0D9XYF5"/>
<feature type="signal peptide" evidence="1">
    <location>
        <begin position="1"/>
        <end position="29"/>
    </location>
</feature>
<evidence type="ECO:0000313" key="4">
    <source>
        <dbReference type="Proteomes" id="UP000032180"/>
    </source>
</evidence>
<dbReference type="Proteomes" id="UP000032180">
    <property type="component" value="Chromosome 12"/>
</dbReference>
<keyword evidence="1" id="KW-0732">Signal</keyword>
<dbReference type="EnsemblPlants" id="LPERR12G07260.1">
    <property type="protein sequence ID" value="LPERR12G07260.1"/>
    <property type="gene ID" value="LPERR12G07260"/>
</dbReference>
<accession>A0A0D9XYF5</accession>
<reference evidence="3 4" key="1">
    <citation type="submission" date="2012-08" db="EMBL/GenBank/DDBJ databases">
        <title>Oryza genome evolution.</title>
        <authorList>
            <person name="Wing R.A."/>
        </authorList>
    </citation>
    <scope>NUCLEOTIDE SEQUENCE</scope>
</reference>
<dbReference type="Pfam" id="PF14368">
    <property type="entry name" value="LTP_2"/>
    <property type="match status" value="1"/>
</dbReference>
<dbReference type="PROSITE" id="PS51257">
    <property type="entry name" value="PROKAR_LIPOPROTEIN"/>
    <property type="match status" value="1"/>
</dbReference>
<feature type="chain" id="PRO_5002350491" description="Bifunctional inhibitor/plant lipid transfer protein/seed storage helical domain-containing protein" evidence="1">
    <location>
        <begin position="30"/>
        <end position="128"/>
    </location>
</feature>
<organism evidence="3 4">
    <name type="scientific">Leersia perrieri</name>
    <dbReference type="NCBI Taxonomy" id="77586"/>
    <lineage>
        <taxon>Eukaryota</taxon>
        <taxon>Viridiplantae</taxon>
        <taxon>Streptophyta</taxon>
        <taxon>Embryophyta</taxon>
        <taxon>Tracheophyta</taxon>
        <taxon>Spermatophyta</taxon>
        <taxon>Magnoliopsida</taxon>
        <taxon>Liliopsida</taxon>
        <taxon>Poales</taxon>
        <taxon>Poaceae</taxon>
        <taxon>BOP clade</taxon>
        <taxon>Oryzoideae</taxon>
        <taxon>Oryzeae</taxon>
        <taxon>Oryzinae</taxon>
        <taxon>Leersia</taxon>
    </lineage>
</organism>
<name>A0A0D9XYF5_9ORYZ</name>
<evidence type="ECO:0000256" key="1">
    <source>
        <dbReference type="SAM" id="SignalP"/>
    </source>
</evidence>
<sequence>MVFAKVAGGVLFLLIACFAAVPLLPAAFANDVQPNGKKVHPLDPPPPPSTKDCTHAQKVEILHECGGYIKEHGPITIPMNDSPCCNVVRNVPNHGMVCIYNLLTTSEKNMYNPRRFKFSLRNLCGLQC</sequence>
<dbReference type="Gramene" id="LPERR12G07260.1">
    <property type="protein sequence ID" value="LPERR12G07260.1"/>
    <property type="gene ID" value="LPERR12G07260"/>
</dbReference>
<protein>
    <recommendedName>
        <fullName evidence="2">Bifunctional inhibitor/plant lipid transfer protein/seed storage helical domain-containing protein</fullName>
    </recommendedName>
</protein>
<keyword evidence="4" id="KW-1185">Reference proteome</keyword>
<proteinExistence type="predicted"/>